<name>A0AB39TYL5_9ACTN</name>
<evidence type="ECO:0000313" key="11">
    <source>
        <dbReference type="EMBL" id="XDQ84179.1"/>
    </source>
</evidence>
<dbReference type="GO" id="GO:0005886">
    <property type="term" value="C:plasma membrane"/>
    <property type="evidence" value="ECO:0007669"/>
    <property type="project" value="UniProtKB-SubCell"/>
</dbReference>
<keyword evidence="7" id="KW-0046">Antibiotic resistance</keyword>
<feature type="transmembrane region" description="Helical" evidence="9">
    <location>
        <begin position="293"/>
        <end position="311"/>
    </location>
</feature>
<feature type="transmembrane region" description="Helical" evidence="9">
    <location>
        <begin position="61"/>
        <end position="84"/>
    </location>
</feature>
<keyword evidence="3" id="KW-1003">Cell membrane</keyword>
<feature type="transmembrane region" description="Helical" evidence="9">
    <location>
        <begin position="260"/>
        <end position="281"/>
    </location>
</feature>
<evidence type="ECO:0000256" key="8">
    <source>
        <dbReference type="SAM" id="MobiDB-lite"/>
    </source>
</evidence>
<feature type="transmembrane region" description="Helical" evidence="9">
    <location>
        <begin position="228"/>
        <end position="248"/>
    </location>
</feature>
<evidence type="ECO:0000256" key="3">
    <source>
        <dbReference type="ARBA" id="ARBA00022475"/>
    </source>
</evidence>
<feature type="region of interest" description="Disordered" evidence="8">
    <location>
        <begin position="428"/>
        <end position="449"/>
    </location>
</feature>
<dbReference type="PANTHER" id="PTHR42718:SF46">
    <property type="entry name" value="BLR6921 PROTEIN"/>
    <property type="match status" value="1"/>
</dbReference>
<gene>
    <name evidence="11" type="ORF">AB2U05_31045</name>
</gene>
<dbReference type="InterPro" id="IPR036259">
    <property type="entry name" value="MFS_trans_sf"/>
</dbReference>
<evidence type="ECO:0000256" key="4">
    <source>
        <dbReference type="ARBA" id="ARBA00022692"/>
    </source>
</evidence>
<keyword evidence="2" id="KW-0813">Transport</keyword>
<evidence type="ECO:0000259" key="10">
    <source>
        <dbReference type="PROSITE" id="PS50850"/>
    </source>
</evidence>
<dbReference type="RefSeq" id="WP_369186019.1">
    <property type="nucleotide sequence ID" value="NZ_CP163445.1"/>
</dbReference>
<dbReference type="InterPro" id="IPR020846">
    <property type="entry name" value="MFS_dom"/>
</dbReference>
<comment type="subcellular location">
    <subcellularLocation>
        <location evidence="1">Cell membrane</location>
        <topology evidence="1">Multi-pass membrane protein</topology>
    </subcellularLocation>
</comment>
<evidence type="ECO:0000256" key="1">
    <source>
        <dbReference type="ARBA" id="ARBA00004651"/>
    </source>
</evidence>
<dbReference type="GO" id="GO:0046677">
    <property type="term" value="P:response to antibiotic"/>
    <property type="evidence" value="ECO:0007669"/>
    <property type="project" value="UniProtKB-KW"/>
</dbReference>
<protein>
    <submittedName>
        <fullName evidence="11">MFS transporter</fullName>
    </submittedName>
</protein>
<organism evidence="11">
    <name type="scientific">Streptomyces sp. Y1</name>
    <dbReference type="NCBI Taxonomy" id="3238634"/>
    <lineage>
        <taxon>Bacteria</taxon>
        <taxon>Bacillati</taxon>
        <taxon>Actinomycetota</taxon>
        <taxon>Actinomycetes</taxon>
        <taxon>Kitasatosporales</taxon>
        <taxon>Streptomycetaceae</taxon>
        <taxon>Streptomyces</taxon>
    </lineage>
</organism>
<dbReference type="PANTHER" id="PTHR42718">
    <property type="entry name" value="MAJOR FACILITATOR SUPERFAMILY MULTIDRUG TRANSPORTER MFSC"/>
    <property type="match status" value="1"/>
</dbReference>
<feature type="transmembrane region" description="Helical" evidence="9">
    <location>
        <begin position="366"/>
        <end position="383"/>
    </location>
</feature>
<evidence type="ECO:0000256" key="6">
    <source>
        <dbReference type="ARBA" id="ARBA00023136"/>
    </source>
</evidence>
<dbReference type="CDD" id="cd17321">
    <property type="entry name" value="MFS_MMR_MDR_like"/>
    <property type="match status" value="1"/>
</dbReference>
<feature type="transmembrane region" description="Helical" evidence="9">
    <location>
        <begin position="182"/>
        <end position="207"/>
    </location>
</feature>
<evidence type="ECO:0000256" key="2">
    <source>
        <dbReference type="ARBA" id="ARBA00022448"/>
    </source>
</evidence>
<feature type="transmembrane region" description="Helical" evidence="9">
    <location>
        <begin position="323"/>
        <end position="345"/>
    </location>
</feature>
<keyword evidence="6 9" id="KW-0472">Membrane</keyword>
<feature type="domain" description="Major facilitator superfamily (MFS) profile" evidence="10">
    <location>
        <begin position="1"/>
        <end position="427"/>
    </location>
</feature>
<dbReference type="Gene3D" id="1.20.1720.10">
    <property type="entry name" value="Multidrug resistance protein D"/>
    <property type="match status" value="1"/>
</dbReference>
<dbReference type="InterPro" id="IPR011701">
    <property type="entry name" value="MFS"/>
</dbReference>
<keyword evidence="5 9" id="KW-1133">Transmembrane helix</keyword>
<evidence type="ECO:0000256" key="7">
    <source>
        <dbReference type="ARBA" id="ARBA00023251"/>
    </source>
</evidence>
<feature type="transmembrane region" description="Helical" evidence="9">
    <location>
        <begin position="36"/>
        <end position="55"/>
    </location>
</feature>
<keyword evidence="4 9" id="KW-0812">Transmembrane</keyword>
<dbReference type="Gene3D" id="1.20.1250.20">
    <property type="entry name" value="MFS general substrate transporter like domains"/>
    <property type="match status" value="1"/>
</dbReference>
<accession>A0AB39TYL5</accession>
<evidence type="ECO:0000256" key="5">
    <source>
        <dbReference type="ARBA" id="ARBA00022989"/>
    </source>
</evidence>
<feature type="transmembrane region" description="Helical" evidence="9">
    <location>
        <begin position="123"/>
        <end position="145"/>
    </location>
</feature>
<feature type="transmembrane region" description="Helical" evidence="9">
    <location>
        <begin position="6"/>
        <end position="24"/>
    </location>
</feature>
<evidence type="ECO:0000256" key="9">
    <source>
        <dbReference type="SAM" id="Phobius"/>
    </source>
</evidence>
<dbReference type="GO" id="GO:0022857">
    <property type="term" value="F:transmembrane transporter activity"/>
    <property type="evidence" value="ECO:0007669"/>
    <property type="project" value="InterPro"/>
</dbReference>
<proteinExistence type="predicted"/>
<reference evidence="11" key="1">
    <citation type="submission" date="2024-07" db="EMBL/GenBank/DDBJ databases">
        <authorList>
            <person name="Yu S.T."/>
        </authorList>
    </citation>
    <scope>NUCLEOTIDE SEQUENCE</scope>
    <source>
        <strain evidence="11">Y1</strain>
    </source>
</reference>
<dbReference type="PROSITE" id="PS50850">
    <property type="entry name" value="MFS"/>
    <property type="match status" value="1"/>
</dbReference>
<feature type="transmembrane region" description="Helical" evidence="9">
    <location>
        <begin position="157"/>
        <end position="176"/>
    </location>
</feature>
<sequence length="449" mass="45155">MDQARLPWLVNIYALCFGGFLLLGGRLADHYGHRRVLLAGTAAFALASLGGGLAQDQAQLIAARAVQGVGAAVMAPAALAVLTLTQREGRERTRALGVYAAVSAVGGGAGVLVGGLLTEYAGWRWVMWVNLPMAVAALLLAAGSVPGGTVGGRRGRLDLVGAVLATAGVGLLILGVERTEQVGWGSAATAGTLAAAGLLLTGFVLWVRYGPMADPLIRLGLLRRRGVLGANLFMALLVGGQFGAFYFSTMHLQTVLGFNAAQAGLGFLPLTLCVVVGIQASSRLMRRGVPVRLLLVPAGLIGAAGFAWWAALGPAGSYLGDVLGPSMVAGLGIGFSFVPLTAAATGGLPPQEAGAASALLNSARQIGGAIGLAVLVAAATARTDHRLAAGASPAVAATQGYGLGYLLAAAFLLAASLAAATVLPGRRPAPAAEPGLERERTAEGARAAR</sequence>
<dbReference type="AlphaFoldDB" id="A0AB39TYL5"/>
<feature type="transmembrane region" description="Helical" evidence="9">
    <location>
        <begin position="403"/>
        <end position="423"/>
    </location>
</feature>
<dbReference type="Pfam" id="PF07690">
    <property type="entry name" value="MFS_1"/>
    <property type="match status" value="1"/>
</dbReference>
<dbReference type="EMBL" id="CP163445">
    <property type="protein sequence ID" value="XDQ84179.1"/>
    <property type="molecule type" value="Genomic_DNA"/>
</dbReference>
<dbReference type="SUPFAM" id="SSF103473">
    <property type="entry name" value="MFS general substrate transporter"/>
    <property type="match status" value="1"/>
</dbReference>
<feature type="transmembrane region" description="Helical" evidence="9">
    <location>
        <begin position="96"/>
        <end position="117"/>
    </location>
</feature>